<name>A0A2H3DD24_ARMGA</name>
<feature type="region of interest" description="Disordered" evidence="1">
    <location>
        <begin position="80"/>
        <end position="105"/>
    </location>
</feature>
<gene>
    <name evidence="4" type="ORF">ARMGADRAFT_1166499</name>
</gene>
<accession>A0A2H3DD24</accession>
<dbReference type="OMA" id="NQAGNEM"/>
<evidence type="ECO:0000313" key="5">
    <source>
        <dbReference type="Proteomes" id="UP000217790"/>
    </source>
</evidence>
<organism evidence="4 5">
    <name type="scientific">Armillaria gallica</name>
    <name type="common">Bulbous honey fungus</name>
    <name type="synonym">Armillaria bulbosa</name>
    <dbReference type="NCBI Taxonomy" id="47427"/>
    <lineage>
        <taxon>Eukaryota</taxon>
        <taxon>Fungi</taxon>
        <taxon>Dikarya</taxon>
        <taxon>Basidiomycota</taxon>
        <taxon>Agaricomycotina</taxon>
        <taxon>Agaricomycetes</taxon>
        <taxon>Agaricomycetidae</taxon>
        <taxon>Agaricales</taxon>
        <taxon>Marasmiineae</taxon>
        <taxon>Physalacriaceae</taxon>
        <taxon>Armillaria</taxon>
    </lineage>
</organism>
<dbReference type="InParanoid" id="A0A2H3DD24"/>
<dbReference type="EMBL" id="KZ293661">
    <property type="protein sequence ID" value="PBK91704.1"/>
    <property type="molecule type" value="Genomic_DNA"/>
</dbReference>
<keyword evidence="2" id="KW-1133">Transmembrane helix</keyword>
<sequence>MTSLPSTLRTCCQRFSFRRHPRGSDFSPDGANQAGNEMQTRETAVAGAVIALPSAPVASQSNLLQSAATLTSRAIHSDVAIPESSRADPTTSRTAFSDEPSIDTQSTVNGTIFAGYCEEIFEEEIPSRMGHHDREYNIPNEASTFSIPPLLIDFEGNKGSGEKLPSGWKEYTHSDGKPYFWHDEYRTITEEWIYDDLFGDMVTKWALTLNTVLSRSPSSLQVKDWHLVIKVKEYTTPAWTDDGCFRCIYYFVNHDNESLFWLSEFIIDEHLTAIRGPVTYSQIYHFLRQEYWHHMYLFADTHPLSDAQWVAANRMVVKAYFDVTTSNTSTVVHSAAELEAMMKSLSHAEKVNAPEVAAAVQRSLLCNQFLNYHGQRSARTNRGESVFGDDPDQAQCTFIFKLLSPFLFYAPVVHLDILNKYWVDGLASKDQWVTLIERCTGEWSEHTIYATILLNANVAFLAIPSVDESIERYRGSITQVLSILSVVSSLGSILVGLLMGRYHRTKKHIPVGDINVYLKSHYSDDSRWGFEWLAIIYSIPYALLMWAMVLFLGAFFSMCWESPTRSVRISVVIGFSLAFAVSVLCIYRFWEGDQWTTWAFGKLRRCWKHDRDESSVLGCIRSRLATIWRDKWKRGSDPEPGLPL</sequence>
<dbReference type="CDD" id="cd00201">
    <property type="entry name" value="WW"/>
    <property type="match status" value="1"/>
</dbReference>
<dbReference type="PROSITE" id="PS50020">
    <property type="entry name" value="WW_DOMAIN_2"/>
    <property type="match status" value="1"/>
</dbReference>
<keyword evidence="5" id="KW-1185">Reference proteome</keyword>
<feature type="region of interest" description="Disordered" evidence="1">
    <location>
        <begin position="19"/>
        <end position="40"/>
    </location>
</feature>
<keyword evidence="2" id="KW-0472">Membrane</keyword>
<evidence type="ECO:0000259" key="3">
    <source>
        <dbReference type="PROSITE" id="PS50020"/>
    </source>
</evidence>
<feature type="transmembrane region" description="Helical" evidence="2">
    <location>
        <begin position="532"/>
        <end position="557"/>
    </location>
</feature>
<evidence type="ECO:0000313" key="4">
    <source>
        <dbReference type="EMBL" id="PBK91704.1"/>
    </source>
</evidence>
<dbReference type="Gene3D" id="2.20.70.10">
    <property type="match status" value="1"/>
</dbReference>
<feature type="domain" description="WW" evidence="3">
    <location>
        <begin position="162"/>
        <end position="187"/>
    </location>
</feature>
<dbReference type="OrthoDB" id="2657661at2759"/>
<keyword evidence="2" id="KW-0812">Transmembrane</keyword>
<evidence type="ECO:0000256" key="2">
    <source>
        <dbReference type="SAM" id="Phobius"/>
    </source>
</evidence>
<reference evidence="5" key="1">
    <citation type="journal article" date="2017" name="Nat. Ecol. Evol.">
        <title>Genome expansion and lineage-specific genetic innovations in the forest pathogenic fungi Armillaria.</title>
        <authorList>
            <person name="Sipos G."/>
            <person name="Prasanna A.N."/>
            <person name="Walter M.C."/>
            <person name="O'Connor E."/>
            <person name="Balint B."/>
            <person name="Krizsan K."/>
            <person name="Kiss B."/>
            <person name="Hess J."/>
            <person name="Varga T."/>
            <person name="Slot J."/>
            <person name="Riley R."/>
            <person name="Boka B."/>
            <person name="Rigling D."/>
            <person name="Barry K."/>
            <person name="Lee J."/>
            <person name="Mihaltcheva S."/>
            <person name="LaButti K."/>
            <person name="Lipzen A."/>
            <person name="Waldron R."/>
            <person name="Moloney N.M."/>
            <person name="Sperisen C."/>
            <person name="Kredics L."/>
            <person name="Vagvoelgyi C."/>
            <person name="Patrignani A."/>
            <person name="Fitzpatrick D."/>
            <person name="Nagy I."/>
            <person name="Doyle S."/>
            <person name="Anderson J.B."/>
            <person name="Grigoriev I.V."/>
            <person name="Gueldener U."/>
            <person name="Muensterkoetter M."/>
            <person name="Nagy L.G."/>
        </authorList>
    </citation>
    <scope>NUCLEOTIDE SEQUENCE [LARGE SCALE GENOMIC DNA]</scope>
    <source>
        <strain evidence="5">Ar21-2</strain>
    </source>
</reference>
<feature type="transmembrane region" description="Helical" evidence="2">
    <location>
        <begin position="569"/>
        <end position="590"/>
    </location>
</feature>
<feature type="transmembrane region" description="Helical" evidence="2">
    <location>
        <begin position="478"/>
        <end position="499"/>
    </location>
</feature>
<proteinExistence type="predicted"/>
<dbReference type="AlphaFoldDB" id="A0A2H3DD24"/>
<dbReference type="Proteomes" id="UP000217790">
    <property type="component" value="Unassembled WGS sequence"/>
</dbReference>
<dbReference type="InterPro" id="IPR001202">
    <property type="entry name" value="WW_dom"/>
</dbReference>
<evidence type="ECO:0000256" key="1">
    <source>
        <dbReference type="SAM" id="MobiDB-lite"/>
    </source>
</evidence>
<protein>
    <recommendedName>
        <fullName evidence="3">WW domain-containing protein</fullName>
    </recommendedName>
</protein>